<dbReference type="EMBL" id="JABSNM010000003">
    <property type="protein sequence ID" value="NRT55300.1"/>
    <property type="molecule type" value="Genomic_DNA"/>
</dbReference>
<dbReference type="SUPFAM" id="SSF52172">
    <property type="entry name" value="CheY-like"/>
    <property type="match status" value="1"/>
</dbReference>
<dbReference type="SUPFAM" id="SSF55785">
    <property type="entry name" value="PYP-like sensor domain (PAS domain)"/>
    <property type="match status" value="1"/>
</dbReference>
<dbReference type="InterPro" id="IPR035965">
    <property type="entry name" value="PAS-like_dom_sf"/>
</dbReference>
<dbReference type="Pfam" id="PF00512">
    <property type="entry name" value="HisKA"/>
    <property type="match status" value="1"/>
</dbReference>
<proteinExistence type="predicted"/>
<dbReference type="InterPro" id="IPR003594">
    <property type="entry name" value="HATPase_dom"/>
</dbReference>
<dbReference type="InterPro" id="IPR013656">
    <property type="entry name" value="PAS_4"/>
</dbReference>
<organism evidence="9 10">
    <name type="scientific">Sphaerotilus uruguayifluvii</name>
    <dbReference type="NCBI Taxonomy" id="2735897"/>
    <lineage>
        <taxon>Bacteria</taxon>
        <taxon>Pseudomonadati</taxon>
        <taxon>Pseudomonadota</taxon>
        <taxon>Betaproteobacteria</taxon>
        <taxon>Burkholderiales</taxon>
        <taxon>Sphaerotilaceae</taxon>
        <taxon>Sphaerotilus</taxon>
    </lineage>
</organism>
<dbReference type="EC" id="2.7.13.3" evidence="2"/>
<dbReference type="InterPro" id="IPR011006">
    <property type="entry name" value="CheY-like_superfamily"/>
</dbReference>
<comment type="catalytic activity">
    <reaction evidence="1">
        <text>ATP + protein L-histidine = ADP + protein N-phospho-L-histidine.</text>
        <dbReference type="EC" id="2.7.13.3"/>
    </reaction>
</comment>
<keyword evidence="10" id="KW-1185">Reference proteome</keyword>
<feature type="domain" description="Response regulatory" evidence="6">
    <location>
        <begin position="425"/>
        <end position="538"/>
    </location>
</feature>
<evidence type="ECO:0000256" key="2">
    <source>
        <dbReference type="ARBA" id="ARBA00012438"/>
    </source>
</evidence>
<keyword evidence="3 4" id="KW-0597">Phosphoprotein</keyword>
<evidence type="ECO:0000259" key="5">
    <source>
        <dbReference type="PROSITE" id="PS50109"/>
    </source>
</evidence>
<dbReference type="Gene3D" id="3.40.50.2300">
    <property type="match status" value="1"/>
</dbReference>
<reference evidence="9 10" key="1">
    <citation type="submission" date="2020-05" db="EMBL/GenBank/DDBJ databases">
        <title>Genomic Encyclopedia of Type Strains, Phase IV (KMG-V): Genome sequencing to study the core and pangenomes of soil and plant-associated prokaryotes.</title>
        <authorList>
            <person name="Whitman W."/>
        </authorList>
    </citation>
    <scope>NUCLEOTIDE SEQUENCE [LARGE SCALE GENOMIC DNA]</scope>
    <source>
        <strain evidence="9 10">C29</strain>
    </source>
</reference>
<evidence type="ECO:0000259" key="6">
    <source>
        <dbReference type="PROSITE" id="PS50110"/>
    </source>
</evidence>
<dbReference type="RefSeq" id="WP_173804275.1">
    <property type="nucleotide sequence ID" value="NZ_JABSNM010000003.1"/>
</dbReference>
<evidence type="ECO:0000313" key="10">
    <source>
        <dbReference type="Proteomes" id="UP001516061"/>
    </source>
</evidence>
<dbReference type="InterPro" id="IPR036890">
    <property type="entry name" value="HATPase_C_sf"/>
</dbReference>
<evidence type="ECO:0000259" key="8">
    <source>
        <dbReference type="PROSITE" id="PS50113"/>
    </source>
</evidence>
<dbReference type="PANTHER" id="PTHR43065:SF42">
    <property type="entry name" value="TWO-COMPONENT SENSOR PPRA"/>
    <property type="match status" value="1"/>
</dbReference>
<evidence type="ECO:0000256" key="4">
    <source>
        <dbReference type="PROSITE-ProRule" id="PRU00169"/>
    </source>
</evidence>
<dbReference type="Pfam" id="PF00072">
    <property type="entry name" value="Response_reg"/>
    <property type="match status" value="1"/>
</dbReference>
<dbReference type="NCBIfam" id="TIGR00229">
    <property type="entry name" value="sensory_box"/>
    <property type="match status" value="1"/>
</dbReference>
<dbReference type="Gene3D" id="1.10.287.130">
    <property type="match status" value="1"/>
</dbReference>
<dbReference type="InterPro" id="IPR004358">
    <property type="entry name" value="Sig_transdc_His_kin-like_C"/>
</dbReference>
<protein>
    <recommendedName>
        <fullName evidence="2">histidine kinase</fullName>
        <ecNumber evidence="2">2.7.13.3</ecNumber>
    </recommendedName>
</protein>
<dbReference type="SUPFAM" id="SSF55874">
    <property type="entry name" value="ATPase domain of HSP90 chaperone/DNA topoisomerase II/histidine kinase"/>
    <property type="match status" value="1"/>
</dbReference>
<dbReference type="InterPro" id="IPR003661">
    <property type="entry name" value="HisK_dim/P_dom"/>
</dbReference>
<dbReference type="InterPro" id="IPR000014">
    <property type="entry name" value="PAS"/>
</dbReference>
<dbReference type="CDD" id="cd00082">
    <property type="entry name" value="HisKA"/>
    <property type="match status" value="1"/>
</dbReference>
<dbReference type="PROSITE" id="PS50113">
    <property type="entry name" value="PAC"/>
    <property type="match status" value="1"/>
</dbReference>
<dbReference type="SMART" id="SM00388">
    <property type="entry name" value="HisKA"/>
    <property type="match status" value="1"/>
</dbReference>
<comment type="caution">
    <text evidence="9">The sequence shown here is derived from an EMBL/GenBank/DDBJ whole genome shotgun (WGS) entry which is preliminary data.</text>
</comment>
<accession>A0ABX2FZU8</accession>
<dbReference type="PRINTS" id="PR00344">
    <property type="entry name" value="BCTRLSENSOR"/>
</dbReference>
<dbReference type="InterPro" id="IPR001789">
    <property type="entry name" value="Sig_transdc_resp-reg_receiver"/>
</dbReference>
<dbReference type="Pfam" id="PF02518">
    <property type="entry name" value="HATPase_c"/>
    <property type="match status" value="1"/>
</dbReference>
<feature type="domain" description="PAS" evidence="7">
    <location>
        <begin position="27"/>
        <end position="97"/>
    </location>
</feature>
<dbReference type="Pfam" id="PF08448">
    <property type="entry name" value="PAS_4"/>
    <property type="match status" value="1"/>
</dbReference>
<gene>
    <name evidence="9" type="ORF">HNQ01_001010</name>
</gene>
<dbReference type="Gene3D" id="3.30.450.20">
    <property type="entry name" value="PAS domain"/>
    <property type="match status" value="1"/>
</dbReference>
<feature type="domain" description="Histidine kinase" evidence="5">
    <location>
        <begin position="164"/>
        <end position="388"/>
    </location>
</feature>
<dbReference type="SUPFAM" id="SSF47384">
    <property type="entry name" value="Homodimeric domain of signal transducing histidine kinase"/>
    <property type="match status" value="1"/>
</dbReference>
<dbReference type="PROSITE" id="PS50109">
    <property type="entry name" value="HIS_KIN"/>
    <property type="match status" value="1"/>
</dbReference>
<dbReference type="Gene3D" id="3.30.565.10">
    <property type="entry name" value="Histidine kinase-like ATPase, C-terminal domain"/>
    <property type="match status" value="1"/>
</dbReference>
<dbReference type="InterPro" id="IPR000700">
    <property type="entry name" value="PAS-assoc_C"/>
</dbReference>
<dbReference type="PANTHER" id="PTHR43065">
    <property type="entry name" value="SENSOR HISTIDINE KINASE"/>
    <property type="match status" value="1"/>
</dbReference>
<evidence type="ECO:0000259" key="7">
    <source>
        <dbReference type="PROSITE" id="PS50112"/>
    </source>
</evidence>
<evidence type="ECO:0000256" key="3">
    <source>
        <dbReference type="ARBA" id="ARBA00022553"/>
    </source>
</evidence>
<evidence type="ECO:0000256" key="1">
    <source>
        <dbReference type="ARBA" id="ARBA00000085"/>
    </source>
</evidence>
<dbReference type="SMART" id="SM00091">
    <property type="entry name" value="PAS"/>
    <property type="match status" value="1"/>
</dbReference>
<dbReference type="Proteomes" id="UP001516061">
    <property type="component" value="Unassembled WGS sequence"/>
</dbReference>
<dbReference type="PROSITE" id="PS50110">
    <property type="entry name" value="RESPONSE_REGULATORY"/>
    <property type="match status" value="1"/>
</dbReference>
<dbReference type="InterPro" id="IPR005467">
    <property type="entry name" value="His_kinase_dom"/>
</dbReference>
<dbReference type="PROSITE" id="PS50112">
    <property type="entry name" value="PAS"/>
    <property type="match status" value="1"/>
</dbReference>
<feature type="modified residue" description="4-aspartylphosphate" evidence="4">
    <location>
        <position position="475"/>
    </location>
</feature>
<evidence type="ECO:0000313" key="9">
    <source>
        <dbReference type="EMBL" id="NRT55300.1"/>
    </source>
</evidence>
<dbReference type="InterPro" id="IPR036097">
    <property type="entry name" value="HisK_dim/P_sf"/>
</dbReference>
<name>A0ABX2FZU8_9BURK</name>
<dbReference type="CDD" id="cd00130">
    <property type="entry name" value="PAS"/>
    <property type="match status" value="1"/>
</dbReference>
<feature type="domain" description="PAC" evidence="8">
    <location>
        <begin position="99"/>
        <end position="151"/>
    </location>
</feature>
<dbReference type="SMART" id="SM00448">
    <property type="entry name" value="REC"/>
    <property type="match status" value="1"/>
</dbReference>
<sequence length="539" mass="58005">MDPILPHTEPDPASAPREALLAELRLSEARLRLIFDNVPALIGYFDRNHVYQYANKGYTDWFGRGRDIAAGRPIVDVLPPEVYAVVIPHVVLALKGSRQRYEYEMARDDGSIVNARTELVPEFGPDGEVLGCFVLSVDVSEVKQAQVAIAQAQKMEAVGQLTGGIAHDLNNMLAVMIGNLAALRDRHPGDPELAEFLTPALKAAHSGADLIRRLLTFARQQPLAPRAVDVGEVVADAAQLLVRSLPDSVRLLTSLEAPHRRLIARTDAHQLESAILNLAINARDAMPEGGELRIETDECLLDAAEAAEAEVLPGRHVRISVTDTGIGMDEATRARVFEPFFTTKRFGQGSGLGLPMVYGFVRQCGGGVLLHSRPGAGTRVTLLLQPAEMPAAATVPAAAPGAAADLAPAEGAQAGGMPPRPGRPLVLLVDDQVELRRIVRRELVALGHPVIEAGDGDEAREILDAVPGIGLLITDIVMPGSTDGRALCRHAARTRPGLRMLMISGYSDEQPGQASDPWPLLRKPFTPEELRSTLEETLK</sequence>
<dbReference type="SMART" id="SM00387">
    <property type="entry name" value="HATPase_c"/>
    <property type="match status" value="1"/>
</dbReference>